<evidence type="ECO:0000313" key="2">
    <source>
        <dbReference type="Proteomes" id="UP001177744"/>
    </source>
</evidence>
<organism evidence="1 2">
    <name type="scientific">Cnephaeus nilssonii</name>
    <name type="common">Northern bat</name>
    <name type="synonym">Eptesicus nilssonii</name>
    <dbReference type="NCBI Taxonomy" id="3371016"/>
    <lineage>
        <taxon>Eukaryota</taxon>
        <taxon>Metazoa</taxon>
        <taxon>Chordata</taxon>
        <taxon>Craniata</taxon>
        <taxon>Vertebrata</taxon>
        <taxon>Euteleostomi</taxon>
        <taxon>Mammalia</taxon>
        <taxon>Eutheria</taxon>
        <taxon>Laurasiatheria</taxon>
        <taxon>Chiroptera</taxon>
        <taxon>Yangochiroptera</taxon>
        <taxon>Vespertilionidae</taxon>
        <taxon>Cnephaeus</taxon>
    </lineage>
</organism>
<dbReference type="AlphaFoldDB" id="A0AA40LE42"/>
<gene>
    <name evidence="1" type="ORF">QTO34_012591</name>
</gene>
<dbReference type="SUPFAM" id="SSF48726">
    <property type="entry name" value="Immunoglobulin"/>
    <property type="match status" value="1"/>
</dbReference>
<name>A0AA40LE42_CNENI</name>
<comment type="caution">
    <text evidence="1">The sequence shown here is derived from an EMBL/GenBank/DDBJ whole genome shotgun (WGS) entry which is preliminary data.</text>
</comment>
<dbReference type="InterPro" id="IPR013783">
    <property type="entry name" value="Ig-like_fold"/>
</dbReference>
<reference evidence="1" key="1">
    <citation type="submission" date="2023-06" db="EMBL/GenBank/DDBJ databases">
        <title>Reference genome for the Northern bat (Eptesicus nilssonii), a most northern bat species.</title>
        <authorList>
            <person name="Laine V.N."/>
            <person name="Pulliainen A.T."/>
            <person name="Lilley T.M."/>
        </authorList>
    </citation>
    <scope>NUCLEOTIDE SEQUENCE</scope>
    <source>
        <strain evidence="1">BLF_Eptnil</strain>
        <tissue evidence="1">Kidney</tissue>
    </source>
</reference>
<dbReference type="InterPro" id="IPR050199">
    <property type="entry name" value="IgHV"/>
</dbReference>
<protein>
    <submittedName>
        <fullName evidence="1">Uncharacterized protein</fullName>
    </submittedName>
</protein>
<sequence>MPNCSPVRPINCNCPPLPAQLSPTTLLCWPGHPQQPSPTGRVTPNCPPLLAWSLLSALPCRPGLPILPSPSSPVTPNYPPLLAWLPLAALPCWPGLITHNCPPLLSILWLWAPPSLRMWQSISIFPPYLLWVPPSLRAGKLICRFPSYWLWAPPSLRGRGLEWVSYINPDRSSTYYADSVKDRFTISRDNAKNTLYLQMNSLRA</sequence>
<dbReference type="Proteomes" id="UP001177744">
    <property type="component" value="Unassembled WGS sequence"/>
</dbReference>
<dbReference type="PANTHER" id="PTHR23266">
    <property type="entry name" value="IMMUNOGLOBULIN HEAVY CHAIN"/>
    <property type="match status" value="1"/>
</dbReference>
<dbReference type="Gene3D" id="2.60.40.10">
    <property type="entry name" value="Immunoglobulins"/>
    <property type="match status" value="1"/>
</dbReference>
<keyword evidence="2" id="KW-1185">Reference proteome</keyword>
<proteinExistence type="predicted"/>
<evidence type="ECO:0000313" key="1">
    <source>
        <dbReference type="EMBL" id="KAK1328168.1"/>
    </source>
</evidence>
<dbReference type="EMBL" id="JAULJE010000024">
    <property type="protein sequence ID" value="KAK1328168.1"/>
    <property type="molecule type" value="Genomic_DNA"/>
</dbReference>
<accession>A0AA40LE42</accession>
<dbReference type="InterPro" id="IPR036179">
    <property type="entry name" value="Ig-like_dom_sf"/>
</dbReference>